<evidence type="ECO:0000313" key="3">
    <source>
        <dbReference type="EMBL" id="KIX05837.1"/>
    </source>
</evidence>
<name>A0A0D2FUS3_9EURO</name>
<protein>
    <recommendedName>
        <fullName evidence="2">Isochorismatase-like domain-containing protein</fullName>
    </recommendedName>
</protein>
<organism evidence="3 4">
    <name type="scientific">Rhinocladiella mackenziei CBS 650.93</name>
    <dbReference type="NCBI Taxonomy" id="1442369"/>
    <lineage>
        <taxon>Eukaryota</taxon>
        <taxon>Fungi</taxon>
        <taxon>Dikarya</taxon>
        <taxon>Ascomycota</taxon>
        <taxon>Pezizomycotina</taxon>
        <taxon>Eurotiomycetes</taxon>
        <taxon>Chaetothyriomycetidae</taxon>
        <taxon>Chaetothyriales</taxon>
        <taxon>Herpotrichiellaceae</taxon>
        <taxon>Rhinocladiella</taxon>
    </lineage>
</organism>
<dbReference type="InterPro" id="IPR036380">
    <property type="entry name" value="Isochorismatase-like_sf"/>
</dbReference>
<comment type="similarity">
    <text evidence="1">Belongs to the isochorismatase family.</text>
</comment>
<dbReference type="VEuPathDB" id="FungiDB:Z518_03810"/>
<evidence type="ECO:0000313" key="4">
    <source>
        <dbReference type="Proteomes" id="UP000053617"/>
    </source>
</evidence>
<gene>
    <name evidence="3" type="ORF">Z518_03810</name>
</gene>
<dbReference type="GeneID" id="25291881"/>
<dbReference type="Gene3D" id="3.40.50.850">
    <property type="entry name" value="Isochorismatase-like"/>
    <property type="match status" value="1"/>
</dbReference>
<dbReference type="EMBL" id="KN847477">
    <property type="protein sequence ID" value="KIX05837.1"/>
    <property type="molecule type" value="Genomic_DNA"/>
</dbReference>
<dbReference type="InterPro" id="IPR050993">
    <property type="entry name" value="Isochorismatase_domain"/>
</dbReference>
<evidence type="ECO:0000259" key="2">
    <source>
        <dbReference type="Pfam" id="PF00857"/>
    </source>
</evidence>
<dbReference type="AlphaFoldDB" id="A0A0D2FUS3"/>
<evidence type="ECO:0000256" key="1">
    <source>
        <dbReference type="ARBA" id="ARBA00006336"/>
    </source>
</evidence>
<dbReference type="InterPro" id="IPR000868">
    <property type="entry name" value="Isochorismatase-like_dom"/>
</dbReference>
<sequence length="171" mass="18357">MCTLILTSPAKILNIPIYVTTQNAARLGSTVSELTAILPKDSSAPVEVDKTAFSMMVPKLESQLPKHDSTPLSVFIVGIETHICVTQTALDLLALGHRVYIIQDGVSSCNAGERPVALARLAREGCTVITSESLLFELVADANDANFKPISTLVKETKDQTKAAVETFCKL</sequence>
<accession>A0A0D2FUS3</accession>
<dbReference type="Pfam" id="PF00857">
    <property type="entry name" value="Isochorismatase"/>
    <property type="match status" value="1"/>
</dbReference>
<dbReference type="OrthoDB" id="269496at2759"/>
<proteinExistence type="inferred from homology"/>
<dbReference type="HOGENOM" id="CLU_066901_0_0_1"/>
<keyword evidence="4" id="KW-1185">Reference proteome</keyword>
<dbReference type="Proteomes" id="UP000053617">
    <property type="component" value="Unassembled WGS sequence"/>
</dbReference>
<dbReference type="STRING" id="1442369.A0A0D2FUS3"/>
<dbReference type="PANTHER" id="PTHR14119:SF3">
    <property type="entry name" value="ISOCHORISMATASE DOMAIN-CONTAINING PROTEIN 2"/>
    <property type="match status" value="1"/>
</dbReference>
<dbReference type="RefSeq" id="XP_013272973.1">
    <property type="nucleotide sequence ID" value="XM_013417519.1"/>
</dbReference>
<dbReference type="SUPFAM" id="SSF52499">
    <property type="entry name" value="Isochorismatase-like hydrolases"/>
    <property type="match status" value="1"/>
</dbReference>
<dbReference type="PANTHER" id="PTHR14119">
    <property type="entry name" value="HYDROLASE"/>
    <property type="match status" value="1"/>
</dbReference>
<feature type="domain" description="Isochorismatase-like" evidence="2">
    <location>
        <begin position="10"/>
        <end position="132"/>
    </location>
</feature>
<reference evidence="3 4" key="1">
    <citation type="submission" date="2015-01" db="EMBL/GenBank/DDBJ databases">
        <title>The Genome Sequence of Rhinocladiella mackenzie CBS 650.93.</title>
        <authorList>
            <consortium name="The Broad Institute Genomics Platform"/>
            <person name="Cuomo C."/>
            <person name="de Hoog S."/>
            <person name="Gorbushina A."/>
            <person name="Stielow B."/>
            <person name="Teixiera M."/>
            <person name="Abouelleil A."/>
            <person name="Chapman S.B."/>
            <person name="Priest M."/>
            <person name="Young S.K."/>
            <person name="Wortman J."/>
            <person name="Nusbaum C."/>
            <person name="Birren B."/>
        </authorList>
    </citation>
    <scope>NUCLEOTIDE SEQUENCE [LARGE SCALE GENOMIC DNA]</scope>
    <source>
        <strain evidence="3 4">CBS 650.93</strain>
    </source>
</reference>